<keyword evidence="7 9" id="KW-0472">Membrane</keyword>
<dbReference type="InterPro" id="IPR044878">
    <property type="entry name" value="UbiA_sf"/>
</dbReference>
<dbReference type="PANTHER" id="PTHR43448:SF2">
    <property type="entry name" value="PROTOHEME IX FARNESYLTRANSFERASE, MITOCHONDRIAL"/>
    <property type="match status" value="1"/>
</dbReference>
<dbReference type="Proteomes" id="UP000075430">
    <property type="component" value="Unassembled WGS sequence"/>
</dbReference>
<feature type="transmembrane region" description="Helical" evidence="9">
    <location>
        <begin position="129"/>
        <end position="149"/>
    </location>
</feature>
<feature type="transmembrane region" description="Helical" evidence="9">
    <location>
        <begin position="156"/>
        <end position="180"/>
    </location>
</feature>
<organism evidence="10 11">
    <name type="scientific">Bacillus nakamurai</name>
    <dbReference type="NCBI Taxonomy" id="1793963"/>
    <lineage>
        <taxon>Bacteria</taxon>
        <taxon>Bacillati</taxon>
        <taxon>Bacillota</taxon>
        <taxon>Bacilli</taxon>
        <taxon>Bacillales</taxon>
        <taxon>Bacillaceae</taxon>
        <taxon>Bacillus</taxon>
    </lineage>
</organism>
<evidence type="ECO:0000313" key="11">
    <source>
        <dbReference type="Proteomes" id="UP000075430"/>
    </source>
</evidence>
<protein>
    <recommendedName>
        <fullName evidence="9">Protoheme IX farnesyltransferase</fullName>
        <ecNumber evidence="9">2.5.1.141</ecNumber>
    </recommendedName>
    <alternativeName>
        <fullName evidence="9">Heme B farnesyltransferase</fullName>
    </alternativeName>
    <alternativeName>
        <fullName evidence="9">Heme O synthase</fullName>
    </alternativeName>
</protein>
<dbReference type="UniPathway" id="UPA00834">
    <property type="reaction ID" value="UER00712"/>
</dbReference>
<evidence type="ECO:0000256" key="6">
    <source>
        <dbReference type="ARBA" id="ARBA00023133"/>
    </source>
</evidence>
<evidence type="ECO:0000256" key="9">
    <source>
        <dbReference type="HAMAP-Rule" id="MF_00154"/>
    </source>
</evidence>
<evidence type="ECO:0000256" key="5">
    <source>
        <dbReference type="ARBA" id="ARBA00022989"/>
    </source>
</evidence>
<dbReference type="Pfam" id="PF01040">
    <property type="entry name" value="UbiA"/>
    <property type="match status" value="1"/>
</dbReference>
<dbReference type="InterPro" id="IPR030470">
    <property type="entry name" value="UbiA_prenylTrfase_CS"/>
</dbReference>
<comment type="miscellaneous">
    <text evidence="9">Carbon 2 of the heme B porphyrin ring is defined according to the Fischer nomenclature.</text>
</comment>
<dbReference type="HAMAP" id="MF_00154">
    <property type="entry name" value="CyoE_CtaB"/>
    <property type="match status" value="1"/>
</dbReference>
<evidence type="ECO:0000313" key="10">
    <source>
        <dbReference type="EMBL" id="KXZ22757.1"/>
    </source>
</evidence>
<dbReference type="NCBIfam" id="NF003348">
    <property type="entry name" value="PRK04375.1-1"/>
    <property type="match status" value="1"/>
</dbReference>
<dbReference type="EMBL" id="LSBA01000004">
    <property type="protein sequence ID" value="KXZ22757.1"/>
    <property type="molecule type" value="Genomic_DNA"/>
</dbReference>
<keyword evidence="11" id="KW-1185">Reference proteome</keyword>
<accession>A0A150FBR8</accession>
<evidence type="ECO:0000256" key="1">
    <source>
        <dbReference type="ARBA" id="ARBA00004141"/>
    </source>
</evidence>
<feature type="transmembrane region" description="Helical" evidence="9">
    <location>
        <begin position="23"/>
        <end position="46"/>
    </location>
</feature>
<evidence type="ECO:0000256" key="4">
    <source>
        <dbReference type="ARBA" id="ARBA00022692"/>
    </source>
</evidence>
<keyword evidence="3 9" id="KW-0808">Transferase</keyword>
<reference evidence="11" key="1">
    <citation type="submission" date="2016-02" db="EMBL/GenBank/DDBJ databases">
        <authorList>
            <person name="Dunlap C."/>
        </authorList>
    </citation>
    <scope>NUCLEOTIDE SEQUENCE [LARGE SCALE GENOMIC DNA]</scope>
    <source>
        <strain evidence="11">NRRL B-41092</strain>
    </source>
</reference>
<feature type="transmembrane region" description="Helical" evidence="9">
    <location>
        <begin position="186"/>
        <end position="204"/>
    </location>
</feature>
<comment type="caution">
    <text evidence="10">The sequence shown here is derived from an EMBL/GenBank/DDBJ whole genome shotgun (WGS) entry which is preliminary data.</text>
</comment>
<dbReference type="PROSITE" id="PS00943">
    <property type="entry name" value="UBIA"/>
    <property type="match status" value="1"/>
</dbReference>
<comment type="function">
    <text evidence="9">Converts heme B (protoheme IX) to heme O by substitution of the vinyl group on carbon 2 of heme B porphyrin ring with a hydroxyethyl farnesyl side group.</text>
</comment>
<evidence type="ECO:0000256" key="7">
    <source>
        <dbReference type="ARBA" id="ARBA00023136"/>
    </source>
</evidence>
<keyword evidence="2 9" id="KW-1003">Cell membrane</keyword>
<dbReference type="OrthoDB" id="9814417at2"/>
<feature type="transmembrane region" description="Helical" evidence="9">
    <location>
        <begin position="286"/>
        <end position="312"/>
    </location>
</feature>
<evidence type="ECO:0000256" key="2">
    <source>
        <dbReference type="ARBA" id="ARBA00022475"/>
    </source>
</evidence>
<dbReference type="Gene3D" id="1.10.357.140">
    <property type="entry name" value="UbiA prenyltransferase"/>
    <property type="match status" value="1"/>
</dbReference>
<dbReference type="GO" id="GO:0008495">
    <property type="term" value="F:protoheme IX farnesyltransferase activity"/>
    <property type="evidence" value="ECO:0007669"/>
    <property type="project" value="UniProtKB-UniRule"/>
</dbReference>
<dbReference type="AlphaFoldDB" id="A0A150FBR8"/>
<dbReference type="EC" id="2.5.1.141" evidence="9"/>
<feature type="transmembrane region" description="Helical" evidence="9">
    <location>
        <begin position="231"/>
        <end position="249"/>
    </location>
</feature>
<dbReference type="GO" id="GO:0048034">
    <property type="term" value="P:heme O biosynthetic process"/>
    <property type="evidence" value="ECO:0007669"/>
    <property type="project" value="UniProtKB-UniRule"/>
</dbReference>
<proteinExistence type="inferred from homology"/>
<dbReference type="RefSeq" id="WP_061520347.1">
    <property type="nucleotide sequence ID" value="NZ_JARLZY010000002.1"/>
</dbReference>
<feature type="transmembrane region" description="Helical" evidence="9">
    <location>
        <begin position="104"/>
        <end position="123"/>
    </location>
</feature>
<dbReference type="NCBIfam" id="TIGR01473">
    <property type="entry name" value="cyoE_ctaB"/>
    <property type="match status" value="1"/>
</dbReference>
<name>A0A150FBR8_9BACI</name>
<dbReference type="CDD" id="cd13957">
    <property type="entry name" value="PT_UbiA_Cox10"/>
    <property type="match status" value="1"/>
</dbReference>
<sequence length="313" mass="34376">MNSNAVRTEQHNNEPARVTVKDFILLAKPGIIISNSLAALVGFWIAYVSSGTTGDGNILVTMLIAMIGTAFVMASSTVFNNCFDRNMDAKMARTRNRASVTGKIPPAAIITFGTCLGAAGLGMLASLNILTAILGLSAFLLYAVVYTLWFKRHSVWSTFIGSFPGAAPPLIGYCALTGYIDMPAVILYAIMFLWQPPHFWAIGIRRKEEYRAAGIPLLPVIKGNRMTKIKMMRYILILAAVTLLVPFYVHVSPFYAVSALILGAIWVYKGIRGFTSADDIQWAKGMFIYSIVYFSLLFIIMMADSLITAFFMS</sequence>
<dbReference type="InterPro" id="IPR000537">
    <property type="entry name" value="UbiA_prenyltransferase"/>
</dbReference>
<keyword evidence="6 9" id="KW-0350">Heme biosynthesis</keyword>
<comment type="catalytic activity">
    <reaction evidence="8 9">
        <text>heme b + (2E,6E)-farnesyl diphosphate + H2O = Fe(II)-heme o + diphosphate</text>
        <dbReference type="Rhea" id="RHEA:28070"/>
        <dbReference type="ChEBI" id="CHEBI:15377"/>
        <dbReference type="ChEBI" id="CHEBI:33019"/>
        <dbReference type="ChEBI" id="CHEBI:60344"/>
        <dbReference type="ChEBI" id="CHEBI:60530"/>
        <dbReference type="ChEBI" id="CHEBI:175763"/>
        <dbReference type="EC" id="2.5.1.141"/>
    </reaction>
</comment>
<dbReference type="InterPro" id="IPR006369">
    <property type="entry name" value="Protohaem_IX_farnesylTrfase"/>
</dbReference>
<dbReference type="GO" id="GO:0005886">
    <property type="term" value="C:plasma membrane"/>
    <property type="evidence" value="ECO:0007669"/>
    <property type="project" value="UniProtKB-SubCell"/>
</dbReference>
<comment type="subunit">
    <text evidence="9">Interacts with CtaA.</text>
</comment>
<gene>
    <name evidence="9" type="primary">ctaB</name>
    <name evidence="10" type="ORF">AXI58_08305</name>
</gene>
<keyword evidence="5 9" id="KW-1133">Transmembrane helix</keyword>
<comment type="similarity">
    <text evidence="9">Belongs to the UbiA prenyltransferase family. Protoheme IX farnesyltransferase subfamily.</text>
</comment>
<feature type="transmembrane region" description="Helical" evidence="9">
    <location>
        <begin position="58"/>
        <end position="83"/>
    </location>
</feature>
<comment type="pathway">
    <text evidence="9">Porphyrin-containing compound metabolism; heme O biosynthesis; heme O from protoheme: step 1/1.</text>
</comment>
<keyword evidence="4 9" id="KW-0812">Transmembrane</keyword>
<evidence type="ECO:0000256" key="8">
    <source>
        <dbReference type="ARBA" id="ARBA00047690"/>
    </source>
</evidence>
<evidence type="ECO:0000256" key="3">
    <source>
        <dbReference type="ARBA" id="ARBA00022679"/>
    </source>
</evidence>
<comment type="subcellular location">
    <subcellularLocation>
        <location evidence="9">Cell membrane</location>
        <topology evidence="9">Multi-pass membrane protein</topology>
    </subcellularLocation>
    <subcellularLocation>
        <location evidence="1">Membrane</location>
        <topology evidence="1">Multi-pass membrane protein</topology>
    </subcellularLocation>
</comment>
<dbReference type="STRING" id="1793963.AXI58_08305"/>
<dbReference type="PANTHER" id="PTHR43448">
    <property type="entry name" value="PROTOHEME IX FARNESYLTRANSFERASE, MITOCHONDRIAL"/>
    <property type="match status" value="1"/>
</dbReference>